<comment type="caution">
    <text evidence="2">The sequence shown here is derived from an EMBL/GenBank/DDBJ whole genome shotgun (WGS) entry which is preliminary data.</text>
</comment>
<keyword evidence="1" id="KW-0175">Coiled coil</keyword>
<sequence>MPPIPADLMQTSADYTIFKLKYSPTIASDLEVFTQTINLYNYSGYSGCFTKTDVPYYTIVLTRTPVYPNNQFIYEPDFFAELPPEKRQKLDMMLPSLPRSYDEIVQPVHTDIILPPLSNNNTPPLKTLTSERKTLRSELMSLESALKQQQSELKALNGALPEVSDTTDRDRDAVIKVKADIQEWKQFSRSTQINGDFEAHAADIVFDERTVRAIKMENHPWFVTSSQRSYGISFTDWKRLPKDIQQHLYKYVNVRANFKAAKDTFSSIYAKLQHTGRVKAVEATLRQADRVLNKYKTAVVWEANTIFDLTTKFLEEEWASWHGEWLNNRRS</sequence>
<organism evidence="2 3">
    <name type="scientific">Phaeomoniella chlamydospora</name>
    <name type="common">Phaeoacremonium chlamydosporum</name>
    <dbReference type="NCBI Taxonomy" id="158046"/>
    <lineage>
        <taxon>Eukaryota</taxon>
        <taxon>Fungi</taxon>
        <taxon>Dikarya</taxon>
        <taxon>Ascomycota</taxon>
        <taxon>Pezizomycotina</taxon>
        <taxon>Eurotiomycetes</taxon>
        <taxon>Chaetothyriomycetidae</taxon>
        <taxon>Phaeomoniellales</taxon>
        <taxon>Phaeomoniellaceae</taxon>
        <taxon>Phaeomoniella</taxon>
    </lineage>
</organism>
<keyword evidence="3" id="KW-1185">Reference proteome</keyword>
<protein>
    <submittedName>
        <fullName evidence="2">Uncharacterized protein</fullName>
    </submittedName>
</protein>
<dbReference type="EMBL" id="LCWF01000050">
    <property type="protein sequence ID" value="KKY25035.1"/>
    <property type="molecule type" value="Genomic_DNA"/>
</dbReference>
<feature type="coiled-coil region" evidence="1">
    <location>
        <begin position="125"/>
        <end position="159"/>
    </location>
</feature>
<accession>A0A0G2H8T8</accession>
<dbReference type="AlphaFoldDB" id="A0A0G2H8T8"/>
<name>A0A0G2H8T8_PHACM</name>
<proteinExistence type="predicted"/>
<gene>
    <name evidence="2" type="ORF">UCRPC4_g02092</name>
</gene>
<reference evidence="2 3" key="1">
    <citation type="submission" date="2015-05" db="EMBL/GenBank/DDBJ databases">
        <title>Distinctive expansion of gene families associated with plant cell wall degradation and secondary metabolism in the genomes of grapevine trunk pathogens.</title>
        <authorList>
            <person name="Lawrence D.P."/>
            <person name="Travadon R."/>
            <person name="Rolshausen P.E."/>
            <person name="Baumgartner K."/>
        </authorList>
    </citation>
    <scope>NUCLEOTIDE SEQUENCE [LARGE SCALE GENOMIC DNA]</scope>
    <source>
        <strain evidence="2">UCRPC4</strain>
    </source>
</reference>
<evidence type="ECO:0000313" key="2">
    <source>
        <dbReference type="EMBL" id="KKY25035.1"/>
    </source>
</evidence>
<evidence type="ECO:0000313" key="3">
    <source>
        <dbReference type="Proteomes" id="UP000053317"/>
    </source>
</evidence>
<evidence type="ECO:0000256" key="1">
    <source>
        <dbReference type="SAM" id="Coils"/>
    </source>
</evidence>
<reference evidence="2 3" key="2">
    <citation type="submission" date="2015-05" db="EMBL/GenBank/DDBJ databases">
        <authorList>
            <person name="Morales-Cruz A."/>
            <person name="Amrine K.C."/>
            <person name="Cantu D."/>
        </authorList>
    </citation>
    <scope>NUCLEOTIDE SEQUENCE [LARGE SCALE GENOMIC DNA]</scope>
    <source>
        <strain evidence="2">UCRPC4</strain>
    </source>
</reference>
<dbReference type="Proteomes" id="UP000053317">
    <property type="component" value="Unassembled WGS sequence"/>
</dbReference>